<keyword evidence="1" id="KW-1133">Transmembrane helix</keyword>
<dbReference type="PIRSF" id="PIRSF029895">
    <property type="entry name" value="SpoIV"/>
    <property type="match status" value="1"/>
</dbReference>
<dbReference type="NCBIfam" id="TIGR02876">
    <property type="entry name" value="spore_yqfD"/>
    <property type="match status" value="1"/>
</dbReference>
<organism evidence="2 3">
    <name type="scientific">Metabacillus lacus</name>
    <dbReference type="NCBI Taxonomy" id="1983721"/>
    <lineage>
        <taxon>Bacteria</taxon>
        <taxon>Bacillati</taxon>
        <taxon>Bacillota</taxon>
        <taxon>Bacilli</taxon>
        <taxon>Bacillales</taxon>
        <taxon>Bacillaceae</taxon>
        <taxon>Metabacillus</taxon>
    </lineage>
</organism>
<dbReference type="OrthoDB" id="1640349at2"/>
<sequence>MKNQWTNFFFGSVSVHVSGIGIERLLNDSLRNSISVWSVKRHGDDTVSFFIKLKDVHAFRRIIRGHECTCRFQQRKGFPFLLKKTGRNSGFAIGFAAFLCLIFLLSNMVWGIKIEGAVPETEHRIQKELKAMDIKPGKLQFLVKNPDEIQKQLTDRIGQITWVGVELRGTTYHLKVVEKNQPQQEKPLGPRNIVAKKKAVITRMFVEEGKPLVNIHDTVQKGQVLVSGLIGNEGAGKLIPAKAEIMGETWYKSTIFVPLSTTFQVFSGNDITMYYLSAAARDLKFWGYRQELPGQFELEEEVRPFRFLKWELPVSFKSRVYRERETVQRKYSNNEAALAGIQTGKAQILQKIGDGAEIIGEKVLHQSVENGKVKLVVLYQVNENIVQTTPIVQGD</sequence>
<dbReference type="RefSeq" id="WP_154306449.1">
    <property type="nucleotide sequence ID" value="NZ_WKKI01000004.1"/>
</dbReference>
<protein>
    <submittedName>
        <fullName evidence="2">Sporulation protein YqfD</fullName>
    </submittedName>
</protein>
<reference evidence="2 3" key="1">
    <citation type="submission" date="2019-11" db="EMBL/GenBank/DDBJ databases">
        <title>Bacillus lacus genome.</title>
        <authorList>
            <person name="Allen C.J."/>
            <person name="Newman J.D."/>
        </authorList>
    </citation>
    <scope>NUCLEOTIDE SEQUENCE [LARGE SCALE GENOMIC DNA]</scope>
    <source>
        <strain evidence="2 3">KCTC 33946</strain>
    </source>
</reference>
<comment type="caution">
    <text evidence="2">The sequence shown here is derived from an EMBL/GenBank/DDBJ whole genome shotgun (WGS) entry which is preliminary data.</text>
</comment>
<dbReference type="Pfam" id="PF06898">
    <property type="entry name" value="YqfD"/>
    <property type="match status" value="1"/>
</dbReference>
<gene>
    <name evidence="2" type="primary">yqfD</name>
    <name evidence="2" type="ORF">GJU40_03865</name>
</gene>
<name>A0A7X2IY74_9BACI</name>
<dbReference type="InterPro" id="IPR010690">
    <property type="entry name" value="YqfD"/>
</dbReference>
<evidence type="ECO:0000313" key="3">
    <source>
        <dbReference type="Proteomes" id="UP000448867"/>
    </source>
</evidence>
<keyword evidence="3" id="KW-1185">Reference proteome</keyword>
<feature type="transmembrane region" description="Helical" evidence="1">
    <location>
        <begin position="91"/>
        <end position="112"/>
    </location>
</feature>
<dbReference type="AlphaFoldDB" id="A0A7X2IY74"/>
<evidence type="ECO:0000256" key="1">
    <source>
        <dbReference type="SAM" id="Phobius"/>
    </source>
</evidence>
<accession>A0A7X2IY74</accession>
<keyword evidence="1" id="KW-0472">Membrane</keyword>
<dbReference type="EMBL" id="WKKI01000004">
    <property type="protein sequence ID" value="MRX71308.1"/>
    <property type="molecule type" value="Genomic_DNA"/>
</dbReference>
<proteinExistence type="predicted"/>
<evidence type="ECO:0000313" key="2">
    <source>
        <dbReference type="EMBL" id="MRX71308.1"/>
    </source>
</evidence>
<keyword evidence="1" id="KW-0812">Transmembrane</keyword>
<dbReference type="Proteomes" id="UP000448867">
    <property type="component" value="Unassembled WGS sequence"/>
</dbReference>